<organism evidence="2 3">
    <name type="scientific">Aeromicrobium fastidiosum</name>
    <dbReference type="NCBI Taxonomy" id="52699"/>
    <lineage>
        <taxon>Bacteria</taxon>
        <taxon>Bacillati</taxon>
        <taxon>Actinomycetota</taxon>
        <taxon>Actinomycetes</taxon>
        <taxon>Propionibacteriales</taxon>
        <taxon>Nocardioidaceae</taxon>
        <taxon>Aeromicrobium</taxon>
    </lineage>
</organism>
<protein>
    <recommendedName>
        <fullName evidence="4">Fenitrothion hydrolase</fullName>
    </recommendedName>
</protein>
<feature type="transmembrane region" description="Helical" evidence="1">
    <location>
        <begin position="138"/>
        <end position="157"/>
    </location>
</feature>
<keyword evidence="1" id="KW-1133">Transmembrane helix</keyword>
<feature type="transmembrane region" description="Helical" evidence="1">
    <location>
        <begin position="21"/>
        <end position="43"/>
    </location>
</feature>
<dbReference type="EMBL" id="SDPP02000001">
    <property type="protein sequence ID" value="KAA1379751.1"/>
    <property type="molecule type" value="Genomic_DNA"/>
</dbReference>
<keyword evidence="1" id="KW-0812">Transmembrane</keyword>
<dbReference type="RefSeq" id="WP_129179562.1">
    <property type="nucleotide sequence ID" value="NZ_JAGIOG010000001.1"/>
</dbReference>
<evidence type="ECO:0008006" key="4">
    <source>
        <dbReference type="Google" id="ProtNLM"/>
    </source>
</evidence>
<accession>A0A641ARQ6</accession>
<dbReference type="AlphaFoldDB" id="A0A641ARQ6"/>
<feature type="transmembrane region" description="Helical" evidence="1">
    <location>
        <begin position="396"/>
        <end position="414"/>
    </location>
</feature>
<feature type="transmembrane region" description="Helical" evidence="1">
    <location>
        <begin position="97"/>
        <end position="118"/>
    </location>
</feature>
<feature type="transmembrane region" description="Helical" evidence="1">
    <location>
        <begin position="266"/>
        <end position="288"/>
    </location>
</feature>
<evidence type="ECO:0000313" key="3">
    <source>
        <dbReference type="Proteomes" id="UP001515100"/>
    </source>
</evidence>
<dbReference type="Proteomes" id="UP001515100">
    <property type="component" value="Unassembled WGS sequence"/>
</dbReference>
<comment type="caution">
    <text evidence="2">The sequence shown here is derived from an EMBL/GenBank/DDBJ whole genome shotgun (WGS) entry which is preliminary data.</text>
</comment>
<name>A0A641ARQ6_9ACTN</name>
<evidence type="ECO:0000256" key="1">
    <source>
        <dbReference type="SAM" id="Phobius"/>
    </source>
</evidence>
<keyword evidence="3" id="KW-1185">Reference proteome</keyword>
<reference evidence="2" key="1">
    <citation type="submission" date="2019-09" db="EMBL/GenBank/DDBJ databases">
        <authorList>
            <person name="Li J."/>
        </authorList>
    </citation>
    <scope>NUCLEOTIDE SEQUENCE [LARGE SCALE GENOMIC DNA]</scope>
    <source>
        <strain evidence="2">NRBC 14897</strain>
    </source>
</reference>
<evidence type="ECO:0000313" key="2">
    <source>
        <dbReference type="EMBL" id="KAA1379751.1"/>
    </source>
</evidence>
<dbReference type="OrthoDB" id="8168962at2"/>
<feature type="transmembrane region" description="Helical" evidence="1">
    <location>
        <begin position="300"/>
        <end position="322"/>
    </location>
</feature>
<feature type="transmembrane region" description="Helical" evidence="1">
    <location>
        <begin position="169"/>
        <end position="189"/>
    </location>
</feature>
<feature type="transmembrane region" description="Helical" evidence="1">
    <location>
        <begin position="226"/>
        <end position="245"/>
    </location>
</feature>
<keyword evidence="1" id="KW-0472">Membrane</keyword>
<feature type="transmembrane region" description="Helical" evidence="1">
    <location>
        <begin position="63"/>
        <end position="85"/>
    </location>
</feature>
<sequence>MTPAGFAAHGVGGATDLPIPFIYAMVGASWALTISFAVLALAWKEPRFTSADDLETATPPPPARRPFVALIGLLLTGWVLLALYGGPDDASNGGVQAFYILVWVGLVPLALLAGHVWRDLSPWRTVAGDGIWAYPERLGYWPAAAGLFGFVWLELASSDPGSVEAVRRWVAIYAIAMLLGGLAFGQRWFDRADPFDVYSGLVAHLSPFVRNGRWGLYNPLRTLPTVPVAPGLVAVLAVLLGSTAYDSFSASPFWQSRTLTSAQHSAVLLVFCMVVGILFILAATATGGVDRSERRRLPGLLAHSLVPIVVGYVFAHYLTYLLEKGQAAFFALLDPLDRGWAPLGDPSVTYVLSEHTSTLAAIKVSCVVIGHVLAVVAAHDRALAVLPAAHRLSGQLAMLVLMVAYTFTGLYLLFSV</sequence>
<gene>
    <name evidence="2" type="ORF">ESP62_000590</name>
</gene>
<proteinExistence type="predicted"/>